<dbReference type="SUPFAM" id="SSF46689">
    <property type="entry name" value="Homeodomain-like"/>
    <property type="match status" value="1"/>
</dbReference>
<dbReference type="InterPro" id="IPR036271">
    <property type="entry name" value="Tet_transcr_reg_TetR-rel_C_sf"/>
</dbReference>
<keyword evidence="1" id="KW-0805">Transcription regulation</keyword>
<dbReference type="PROSITE" id="PS50977">
    <property type="entry name" value="HTH_TETR_2"/>
    <property type="match status" value="1"/>
</dbReference>
<dbReference type="InterPro" id="IPR004111">
    <property type="entry name" value="Repressor_TetR_C"/>
</dbReference>
<dbReference type="Gene3D" id="1.10.10.60">
    <property type="entry name" value="Homeodomain-like"/>
    <property type="match status" value="1"/>
</dbReference>
<dbReference type="Pfam" id="PF00440">
    <property type="entry name" value="TetR_N"/>
    <property type="match status" value="1"/>
</dbReference>
<dbReference type="Pfam" id="PF02909">
    <property type="entry name" value="TetR_C_1"/>
    <property type="match status" value="1"/>
</dbReference>
<dbReference type="RefSeq" id="WP_345378270.1">
    <property type="nucleotide sequence ID" value="NZ_BAABIC010000002.1"/>
</dbReference>
<dbReference type="InterPro" id="IPR050109">
    <property type="entry name" value="HTH-type_TetR-like_transc_reg"/>
</dbReference>
<protein>
    <submittedName>
        <fullName evidence="7">TetR/AcrR family transcriptional regulator C-terminal domain-containing protein</fullName>
    </submittedName>
</protein>
<evidence type="ECO:0000256" key="5">
    <source>
        <dbReference type="SAM" id="MobiDB-lite"/>
    </source>
</evidence>
<feature type="compositionally biased region" description="Low complexity" evidence="5">
    <location>
        <begin position="19"/>
        <end position="31"/>
    </location>
</feature>
<evidence type="ECO:0000256" key="4">
    <source>
        <dbReference type="PROSITE-ProRule" id="PRU00335"/>
    </source>
</evidence>
<name>A0ABP8W2F7_9PSEU</name>
<feature type="region of interest" description="Disordered" evidence="5">
    <location>
        <begin position="1"/>
        <end position="33"/>
    </location>
</feature>
<dbReference type="Proteomes" id="UP001500325">
    <property type="component" value="Unassembled WGS sequence"/>
</dbReference>
<evidence type="ECO:0000313" key="8">
    <source>
        <dbReference type="Proteomes" id="UP001500325"/>
    </source>
</evidence>
<proteinExistence type="predicted"/>
<evidence type="ECO:0000256" key="3">
    <source>
        <dbReference type="ARBA" id="ARBA00023163"/>
    </source>
</evidence>
<keyword evidence="2 4" id="KW-0238">DNA-binding</keyword>
<evidence type="ECO:0000256" key="2">
    <source>
        <dbReference type="ARBA" id="ARBA00023125"/>
    </source>
</evidence>
<evidence type="ECO:0000256" key="1">
    <source>
        <dbReference type="ARBA" id="ARBA00023015"/>
    </source>
</evidence>
<keyword evidence="3" id="KW-0804">Transcription</keyword>
<feature type="DNA-binding region" description="H-T-H motif" evidence="4">
    <location>
        <begin position="53"/>
        <end position="72"/>
    </location>
</feature>
<dbReference type="PANTHER" id="PTHR30055">
    <property type="entry name" value="HTH-TYPE TRANSCRIPTIONAL REGULATOR RUTR"/>
    <property type="match status" value="1"/>
</dbReference>
<keyword evidence="8" id="KW-1185">Reference proteome</keyword>
<dbReference type="InterPro" id="IPR009057">
    <property type="entry name" value="Homeodomain-like_sf"/>
</dbReference>
<reference evidence="8" key="1">
    <citation type="journal article" date="2019" name="Int. J. Syst. Evol. Microbiol.">
        <title>The Global Catalogue of Microorganisms (GCM) 10K type strain sequencing project: providing services to taxonomists for standard genome sequencing and annotation.</title>
        <authorList>
            <consortium name="The Broad Institute Genomics Platform"/>
            <consortium name="The Broad Institute Genome Sequencing Center for Infectious Disease"/>
            <person name="Wu L."/>
            <person name="Ma J."/>
        </authorList>
    </citation>
    <scope>NUCLEOTIDE SEQUENCE [LARGE SCALE GENOMIC DNA]</scope>
    <source>
        <strain evidence="8">JCM 18055</strain>
    </source>
</reference>
<dbReference type="InterPro" id="IPR001647">
    <property type="entry name" value="HTH_TetR"/>
</dbReference>
<gene>
    <name evidence="7" type="ORF">GCM10023215_06970</name>
</gene>
<accession>A0ABP8W2F7</accession>
<evidence type="ECO:0000259" key="6">
    <source>
        <dbReference type="PROSITE" id="PS50977"/>
    </source>
</evidence>
<dbReference type="PANTHER" id="PTHR30055:SF151">
    <property type="entry name" value="TRANSCRIPTIONAL REGULATORY PROTEIN"/>
    <property type="match status" value="1"/>
</dbReference>
<dbReference type="SUPFAM" id="SSF48498">
    <property type="entry name" value="Tetracyclin repressor-like, C-terminal domain"/>
    <property type="match status" value="1"/>
</dbReference>
<organism evidence="7 8">
    <name type="scientific">Pseudonocardia yuanmonensis</name>
    <dbReference type="NCBI Taxonomy" id="1095914"/>
    <lineage>
        <taxon>Bacteria</taxon>
        <taxon>Bacillati</taxon>
        <taxon>Actinomycetota</taxon>
        <taxon>Actinomycetes</taxon>
        <taxon>Pseudonocardiales</taxon>
        <taxon>Pseudonocardiaceae</taxon>
        <taxon>Pseudonocardia</taxon>
    </lineage>
</organism>
<sequence length="224" mass="23763">MGTEPEGTPPRAPVPIWLRPARSGAGRPASRSRAEITEAAVRLADRDGLAEVSMRRVAAELGTGAGSLYRYVETRDDLLDLMADHVCAEYELAPPSGDWLADLVDVGLQARGIHRRHPWLPELVLTRAVVGPNGADVTEHVLAVLADHPAADGDKMLAWAMLTAVVASAARAEAARVDTERSARYLAHVAAQGRHPHLAALRAGAAEGDPLPTALRRILSGLLG</sequence>
<evidence type="ECO:0000313" key="7">
    <source>
        <dbReference type="EMBL" id="GAA4677072.1"/>
    </source>
</evidence>
<dbReference type="EMBL" id="BAABIC010000002">
    <property type="protein sequence ID" value="GAA4677072.1"/>
    <property type="molecule type" value="Genomic_DNA"/>
</dbReference>
<feature type="domain" description="HTH tetR-type" evidence="6">
    <location>
        <begin position="30"/>
        <end position="90"/>
    </location>
</feature>
<dbReference type="Gene3D" id="1.10.357.10">
    <property type="entry name" value="Tetracycline Repressor, domain 2"/>
    <property type="match status" value="1"/>
</dbReference>
<comment type="caution">
    <text evidence="7">The sequence shown here is derived from an EMBL/GenBank/DDBJ whole genome shotgun (WGS) entry which is preliminary data.</text>
</comment>